<feature type="region of interest" description="Disordered" evidence="1">
    <location>
        <begin position="83"/>
        <end position="113"/>
    </location>
</feature>
<evidence type="ECO:0000313" key="4">
    <source>
        <dbReference type="Proteomes" id="UP000230750"/>
    </source>
</evidence>
<dbReference type="STRING" id="307972.A0A2G8LMS2"/>
<dbReference type="Proteomes" id="UP000230750">
    <property type="component" value="Unassembled WGS sequence"/>
</dbReference>
<dbReference type="GO" id="GO:0008270">
    <property type="term" value="F:zinc ion binding"/>
    <property type="evidence" value="ECO:0007669"/>
    <property type="project" value="UniProtKB-KW"/>
</dbReference>
<dbReference type="AlphaFoldDB" id="A0A2G8LMS2"/>
<sequence length="259" mass="28957">MDLTGAGACRSLTQHNAGVAFVWSSHIYNGFKTVTTTQPACFVIKTFPKEMWSGYSVTLEAEKSIPVEDVSQDLNHIATNQETTAQQEDRLHKESSPPNTSRVQVRETSSTPTTRVVVGQENTAAHTRTEKMSSILQMSEDEKRKVYDSRKGDAVVDIVHDHDKDKYKRRSALHWFAGWFKSRTGNSRQVDSNASMKRFAIILILGLVGFFTLVVIMTSVGRAAANKDPLLDPLANPNVRLGEKWSEEESGLKHRPTHD</sequence>
<keyword evidence="2" id="KW-0472">Membrane</keyword>
<gene>
    <name evidence="3" type="ORF">BSL78_01548</name>
</gene>
<comment type="caution">
    <text evidence="3">The sequence shown here is derived from an EMBL/GenBank/DDBJ whole genome shotgun (WGS) entry which is preliminary data.</text>
</comment>
<dbReference type="OrthoDB" id="1916590at2759"/>
<dbReference type="GO" id="GO:0016020">
    <property type="term" value="C:membrane"/>
    <property type="evidence" value="ECO:0007669"/>
    <property type="project" value="UniProtKB-SubCell"/>
</dbReference>
<keyword evidence="2" id="KW-1133">Transmembrane helix</keyword>
<dbReference type="EMBL" id="MRZV01000030">
    <property type="protein sequence ID" value="PIK61535.1"/>
    <property type="molecule type" value="Genomic_DNA"/>
</dbReference>
<evidence type="ECO:0000256" key="1">
    <source>
        <dbReference type="SAM" id="MobiDB-lite"/>
    </source>
</evidence>
<feature type="transmembrane region" description="Helical" evidence="2">
    <location>
        <begin position="199"/>
        <end position="220"/>
    </location>
</feature>
<organism evidence="3 4">
    <name type="scientific">Stichopus japonicus</name>
    <name type="common">Sea cucumber</name>
    <dbReference type="NCBI Taxonomy" id="307972"/>
    <lineage>
        <taxon>Eukaryota</taxon>
        <taxon>Metazoa</taxon>
        <taxon>Echinodermata</taxon>
        <taxon>Eleutherozoa</taxon>
        <taxon>Echinozoa</taxon>
        <taxon>Holothuroidea</taxon>
        <taxon>Aspidochirotacea</taxon>
        <taxon>Aspidochirotida</taxon>
        <taxon>Stichopodidae</taxon>
        <taxon>Apostichopus</taxon>
    </lineage>
</organism>
<keyword evidence="4" id="KW-1185">Reference proteome</keyword>
<dbReference type="PANTHER" id="PTHR12981:SF0">
    <property type="entry name" value="ZINC FINGER PROTEIN-LIKE 1"/>
    <property type="match status" value="1"/>
</dbReference>
<dbReference type="InterPro" id="IPR039043">
    <property type="entry name" value="ZFPL1"/>
</dbReference>
<proteinExistence type="predicted"/>
<reference evidence="3 4" key="1">
    <citation type="journal article" date="2017" name="PLoS Biol.">
        <title>The sea cucumber genome provides insights into morphological evolution and visceral regeneration.</title>
        <authorList>
            <person name="Zhang X."/>
            <person name="Sun L."/>
            <person name="Yuan J."/>
            <person name="Sun Y."/>
            <person name="Gao Y."/>
            <person name="Zhang L."/>
            <person name="Li S."/>
            <person name="Dai H."/>
            <person name="Hamel J.F."/>
            <person name="Liu C."/>
            <person name="Yu Y."/>
            <person name="Liu S."/>
            <person name="Lin W."/>
            <person name="Guo K."/>
            <person name="Jin S."/>
            <person name="Xu P."/>
            <person name="Storey K.B."/>
            <person name="Huan P."/>
            <person name="Zhang T."/>
            <person name="Zhou Y."/>
            <person name="Zhang J."/>
            <person name="Lin C."/>
            <person name="Li X."/>
            <person name="Xing L."/>
            <person name="Huo D."/>
            <person name="Sun M."/>
            <person name="Wang L."/>
            <person name="Mercier A."/>
            <person name="Li F."/>
            <person name="Yang H."/>
            <person name="Xiang J."/>
        </authorList>
    </citation>
    <scope>NUCLEOTIDE SEQUENCE [LARGE SCALE GENOMIC DNA]</scope>
    <source>
        <strain evidence="3">Shaxun</strain>
        <tissue evidence="3">Muscle</tissue>
    </source>
</reference>
<evidence type="ECO:0000256" key="2">
    <source>
        <dbReference type="SAM" id="Phobius"/>
    </source>
</evidence>
<name>A0A2G8LMS2_STIJA</name>
<dbReference type="PANTHER" id="PTHR12981">
    <property type="entry name" value="ZINC FINGER PROTEIN-LIKE 1"/>
    <property type="match status" value="1"/>
</dbReference>
<protein>
    <submittedName>
        <fullName evidence="3">Putative zinc finger protein</fullName>
    </submittedName>
</protein>
<dbReference type="GO" id="GO:0005794">
    <property type="term" value="C:Golgi apparatus"/>
    <property type="evidence" value="ECO:0007669"/>
    <property type="project" value="TreeGrafter"/>
</dbReference>
<accession>A0A2G8LMS2</accession>
<feature type="compositionally biased region" description="Polar residues" evidence="1">
    <location>
        <begin position="96"/>
        <end position="113"/>
    </location>
</feature>
<evidence type="ECO:0000313" key="3">
    <source>
        <dbReference type="EMBL" id="PIK61535.1"/>
    </source>
</evidence>
<keyword evidence="2" id="KW-0812">Transmembrane</keyword>